<organism evidence="1">
    <name type="scientific">Arundo donax</name>
    <name type="common">Giant reed</name>
    <name type="synonym">Donax arundinaceus</name>
    <dbReference type="NCBI Taxonomy" id="35708"/>
    <lineage>
        <taxon>Eukaryota</taxon>
        <taxon>Viridiplantae</taxon>
        <taxon>Streptophyta</taxon>
        <taxon>Embryophyta</taxon>
        <taxon>Tracheophyta</taxon>
        <taxon>Spermatophyta</taxon>
        <taxon>Magnoliopsida</taxon>
        <taxon>Liliopsida</taxon>
        <taxon>Poales</taxon>
        <taxon>Poaceae</taxon>
        <taxon>PACMAD clade</taxon>
        <taxon>Arundinoideae</taxon>
        <taxon>Arundineae</taxon>
        <taxon>Arundo</taxon>
    </lineage>
</organism>
<reference evidence="1" key="2">
    <citation type="journal article" date="2015" name="Data Brief">
        <title>Shoot transcriptome of the giant reed, Arundo donax.</title>
        <authorList>
            <person name="Barrero R.A."/>
            <person name="Guerrero F.D."/>
            <person name="Moolhuijzen P."/>
            <person name="Goolsby J.A."/>
            <person name="Tidwell J."/>
            <person name="Bellgard S.E."/>
            <person name="Bellgard M.I."/>
        </authorList>
    </citation>
    <scope>NUCLEOTIDE SEQUENCE</scope>
    <source>
        <tissue evidence="1">Shoot tissue taken approximately 20 cm above the soil surface</tissue>
    </source>
</reference>
<reference evidence="1" key="1">
    <citation type="submission" date="2014-09" db="EMBL/GenBank/DDBJ databases">
        <authorList>
            <person name="Magalhaes I.L.F."/>
            <person name="Oliveira U."/>
            <person name="Santos F.R."/>
            <person name="Vidigal T.H.D.A."/>
            <person name="Brescovit A.D."/>
            <person name="Santos A.J."/>
        </authorList>
    </citation>
    <scope>NUCLEOTIDE SEQUENCE</scope>
    <source>
        <tissue evidence="1">Shoot tissue taken approximately 20 cm above the soil surface</tissue>
    </source>
</reference>
<proteinExistence type="predicted"/>
<accession>A0A0A9AQ43</accession>
<sequence length="11" mass="1321">MLVTSLLRKFL</sequence>
<dbReference type="EMBL" id="GBRH01244649">
    <property type="protein sequence ID" value="JAD53246.1"/>
    <property type="molecule type" value="Transcribed_RNA"/>
</dbReference>
<name>A0A0A9AQ43_ARUDO</name>
<protein>
    <submittedName>
        <fullName evidence="1">Uncharacterized protein</fullName>
    </submittedName>
</protein>
<evidence type="ECO:0000313" key="1">
    <source>
        <dbReference type="EMBL" id="JAD53246.1"/>
    </source>
</evidence>